<dbReference type="Gene3D" id="3.10.290.10">
    <property type="entry name" value="RNA-binding S4 domain"/>
    <property type="match status" value="1"/>
</dbReference>
<dbReference type="InterPro" id="IPR036986">
    <property type="entry name" value="S4_RNA-bd_sf"/>
</dbReference>
<feature type="short sequence motif" description="'KMSKS' region" evidence="8">
    <location>
        <begin position="243"/>
        <end position="247"/>
    </location>
</feature>
<dbReference type="AlphaFoldDB" id="V9TVI4"/>
<sequence>MKNQDLTMPVPKSDYLNVLMERGLLYQCTNLEALDQALTGSRIAAYIGFDCTSNSLHIGSLLQIIMLRWLQKTGNKPIVLIGGGTSKIGDPSFKFNKRKLLSEEEICNNKLNIKNILNKYLSLSAASHNLIMVDNAEWLDKLEYIKFLRDYGSYISVNQMLGFESVKLRLDREYSLSFLEFNYSILQAYDFLELYRRYGCVLQMGGSDQWGNIVHGVKLIRRVNDNKVYGLTSPLISSSSGAKMGKTTKGAVWLNEEKLSVYNFWQYWRNIKDADVIRFLKLFTEIPLDEVSRLAVLGGAEINEAKKILANEVTRMCHGQIAANAAAEISHCTFDVGAISEGLPKVDIDRRKIEAGLSVVNAIVYAGLASSKSAARRLIRAGGARINNATILNESAIIAGKEINNAGFVKISAGKKLHALLQAV</sequence>
<dbReference type="Gene3D" id="3.40.50.620">
    <property type="entry name" value="HUPs"/>
    <property type="match status" value="1"/>
</dbReference>
<evidence type="ECO:0000313" key="11">
    <source>
        <dbReference type="EMBL" id="AHC73340.1"/>
    </source>
</evidence>
<evidence type="ECO:0000256" key="3">
    <source>
        <dbReference type="ARBA" id="ARBA00022840"/>
    </source>
</evidence>
<protein>
    <recommendedName>
        <fullName evidence="8">Tyrosine--tRNA ligase</fullName>
        <ecNumber evidence="8">6.1.1.1</ecNumber>
    </recommendedName>
    <alternativeName>
        <fullName evidence="8">Tyrosyl-tRNA synthetase</fullName>
        <shortName evidence="8">TyrRS</shortName>
    </alternativeName>
</protein>
<dbReference type="KEGG" id="efk:P856_101"/>
<dbReference type="STRING" id="1401328.P856_101"/>
<dbReference type="InterPro" id="IPR054608">
    <property type="entry name" value="SYY-like_C"/>
</dbReference>
<dbReference type="Pfam" id="PF22421">
    <property type="entry name" value="SYY_C-terminal"/>
    <property type="match status" value="1"/>
</dbReference>
<dbReference type="GO" id="GO:0004831">
    <property type="term" value="F:tyrosine-tRNA ligase activity"/>
    <property type="evidence" value="ECO:0007669"/>
    <property type="project" value="UniProtKB-UniRule"/>
</dbReference>
<feature type="binding site" evidence="8">
    <location>
        <position position="246"/>
    </location>
    <ligand>
        <name>ATP</name>
        <dbReference type="ChEBI" id="CHEBI:30616"/>
    </ligand>
</feature>
<dbReference type="CDD" id="cd00805">
    <property type="entry name" value="TyrRS_core"/>
    <property type="match status" value="1"/>
</dbReference>
<dbReference type="PANTHER" id="PTHR11766:SF0">
    <property type="entry name" value="TYROSINE--TRNA LIGASE, MITOCHONDRIAL"/>
    <property type="match status" value="1"/>
</dbReference>
<comment type="catalytic activity">
    <reaction evidence="7 8">
        <text>tRNA(Tyr) + L-tyrosine + ATP = L-tyrosyl-tRNA(Tyr) + AMP + diphosphate + H(+)</text>
        <dbReference type="Rhea" id="RHEA:10220"/>
        <dbReference type="Rhea" id="RHEA-COMP:9706"/>
        <dbReference type="Rhea" id="RHEA-COMP:9707"/>
        <dbReference type="ChEBI" id="CHEBI:15378"/>
        <dbReference type="ChEBI" id="CHEBI:30616"/>
        <dbReference type="ChEBI" id="CHEBI:33019"/>
        <dbReference type="ChEBI" id="CHEBI:58315"/>
        <dbReference type="ChEBI" id="CHEBI:78442"/>
        <dbReference type="ChEBI" id="CHEBI:78536"/>
        <dbReference type="ChEBI" id="CHEBI:456215"/>
        <dbReference type="EC" id="6.1.1.1"/>
    </reaction>
</comment>
<dbReference type="HAMAP" id="MF_02006">
    <property type="entry name" value="Tyr_tRNA_synth_type1"/>
    <property type="match status" value="1"/>
</dbReference>
<organism evidence="11 12">
    <name type="scientific">Candidatus Endolissoclinum faulkneri L5</name>
    <dbReference type="NCBI Taxonomy" id="1401328"/>
    <lineage>
        <taxon>Bacteria</taxon>
        <taxon>Pseudomonadati</taxon>
        <taxon>Pseudomonadota</taxon>
        <taxon>Alphaproteobacteria</taxon>
        <taxon>Rhodospirillales</taxon>
        <taxon>Rhodospirillaceae</taxon>
        <taxon>Candidatus Endolissoclinum</taxon>
    </lineage>
</organism>
<feature type="short sequence motif" description="'HIGH' region" evidence="8">
    <location>
        <begin position="51"/>
        <end position="60"/>
    </location>
</feature>
<dbReference type="PANTHER" id="PTHR11766">
    <property type="entry name" value="TYROSYL-TRNA SYNTHETASE"/>
    <property type="match status" value="1"/>
</dbReference>
<evidence type="ECO:0000256" key="6">
    <source>
        <dbReference type="ARBA" id="ARBA00023146"/>
    </source>
</evidence>
<dbReference type="NCBIfam" id="TIGR00234">
    <property type="entry name" value="tyrS"/>
    <property type="match status" value="1"/>
</dbReference>
<dbReference type="GO" id="GO:0005524">
    <property type="term" value="F:ATP binding"/>
    <property type="evidence" value="ECO:0007669"/>
    <property type="project" value="UniProtKB-UniRule"/>
</dbReference>
<feature type="binding site" evidence="8">
    <location>
        <position position="187"/>
    </location>
    <ligand>
        <name>L-tyrosine</name>
        <dbReference type="ChEBI" id="CHEBI:58315"/>
    </ligand>
</feature>
<name>V9TVI4_9PROT</name>
<keyword evidence="4 9" id="KW-0694">RNA-binding</keyword>
<comment type="subunit">
    <text evidence="8">Homodimer.</text>
</comment>
<dbReference type="GO" id="GO:0003723">
    <property type="term" value="F:RNA binding"/>
    <property type="evidence" value="ECO:0007669"/>
    <property type="project" value="UniProtKB-KW"/>
</dbReference>
<evidence type="ECO:0000256" key="7">
    <source>
        <dbReference type="ARBA" id="ARBA00048248"/>
    </source>
</evidence>
<dbReference type="SUPFAM" id="SSF52374">
    <property type="entry name" value="Nucleotidylyl transferase"/>
    <property type="match status" value="1"/>
</dbReference>
<keyword evidence="8" id="KW-0963">Cytoplasm</keyword>
<dbReference type="GO" id="GO:0005829">
    <property type="term" value="C:cytosol"/>
    <property type="evidence" value="ECO:0007669"/>
    <property type="project" value="TreeGrafter"/>
</dbReference>
<evidence type="ECO:0000256" key="8">
    <source>
        <dbReference type="HAMAP-Rule" id="MF_02006"/>
    </source>
</evidence>
<evidence type="ECO:0000256" key="1">
    <source>
        <dbReference type="ARBA" id="ARBA00022598"/>
    </source>
</evidence>
<dbReference type="InterPro" id="IPR002307">
    <property type="entry name" value="Tyr-tRNA-ligase"/>
</dbReference>
<evidence type="ECO:0000313" key="12">
    <source>
        <dbReference type="Proteomes" id="UP000018700"/>
    </source>
</evidence>
<dbReference type="SUPFAM" id="SSF55174">
    <property type="entry name" value="Alpha-L RNA-binding motif"/>
    <property type="match status" value="1"/>
</dbReference>
<dbReference type="HOGENOM" id="CLU_024003_0_3_5"/>
<evidence type="ECO:0000256" key="9">
    <source>
        <dbReference type="PROSITE-ProRule" id="PRU00182"/>
    </source>
</evidence>
<feature type="binding site" evidence="8">
    <location>
        <position position="46"/>
    </location>
    <ligand>
        <name>L-tyrosine</name>
        <dbReference type="ChEBI" id="CHEBI:58315"/>
    </ligand>
</feature>
<dbReference type="PROSITE" id="PS50889">
    <property type="entry name" value="S4"/>
    <property type="match status" value="1"/>
</dbReference>
<keyword evidence="1 8" id="KW-0436">Ligase</keyword>
<dbReference type="EMBL" id="CP006745">
    <property type="protein sequence ID" value="AHC73340.1"/>
    <property type="molecule type" value="Genomic_DNA"/>
</dbReference>
<comment type="function">
    <text evidence="8">Catalyzes the attachment of tyrosine to tRNA(Tyr) in a two-step reaction: tyrosine is first activated by ATP to form Tyr-AMP and then transferred to the acceptor end of tRNA(Tyr).</text>
</comment>
<comment type="subcellular location">
    <subcellularLocation>
        <location evidence="8">Cytoplasm</location>
    </subcellularLocation>
</comment>
<evidence type="ECO:0000259" key="10">
    <source>
        <dbReference type="Pfam" id="PF22421"/>
    </source>
</evidence>
<dbReference type="InterPro" id="IPR024107">
    <property type="entry name" value="Tyr-tRNA-ligase_bac_1"/>
</dbReference>
<gene>
    <name evidence="8 11" type="primary">tyrS</name>
    <name evidence="11" type="ORF">P856_101</name>
</gene>
<dbReference type="CDD" id="cd00165">
    <property type="entry name" value="S4"/>
    <property type="match status" value="1"/>
</dbReference>
<dbReference type="Proteomes" id="UP000018700">
    <property type="component" value="Chromosome"/>
</dbReference>
<keyword evidence="3 8" id="KW-0067">ATP-binding</keyword>
<evidence type="ECO:0000256" key="5">
    <source>
        <dbReference type="ARBA" id="ARBA00022917"/>
    </source>
</evidence>
<dbReference type="InterPro" id="IPR014729">
    <property type="entry name" value="Rossmann-like_a/b/a_fold"/>
</dbReference>
<dbReference type="Gene3D" id="1.10.240.10">
    <property type="entry name" value="Tyrosyl-Transfer RNA Synthetase"/>
    <property type="match status" value="1"/>
</dbReference>
<keyword evidence="2 8" id="KW-0547">Nucleotide-binding</keyword>
<comment type="similarity">
    <text evidence="8">Belongs to the class-I aminoacyl-tRNA synthetase family. TyrS type 1 subfamily.</text>
</comment>
<dbReference type="PATRIC" id="fig|1401328.3.peg.94"/>
<keyword evidence="5 8" id="KW-0648">Protein biosynthesis</keyword>
<proteinExistence type="inferred from homology"/>
<evidence type="ECO:0000256" key="2">
    <source>
        <dbReference type="ARBA" id="ARBA00022741"/>
    </source>
</evidence>
<feature type="domain" description="Tyrosine--tRNA ligase SYY-like C-terminal" evidence="10">
    <location>
        <begin position="341"/>
        <end position="420"/>
    </location>
</feature>
<reference evidence="11 12" key="1">
    <citation type="journal article" date="2013" name="PLoS ONE">
        <title>Bacterial endosymbiosis in a chordate host: long-term co-evolution and conservation of secondary metabolism.</title>
        <authorList>
            <person name="Kwan J.C."/>
            <person name="Schmidt E.W."/>
        </authorList>
    </citation>
    <scope>NUCLEOTIDE SEQUENCE [LARGE SCALE GENOMIC DNA]</scope>
    <source>
        <strain evidence="12">faulkneri L5</strain>
    </source>
</reference>
<feature type="binding site" evidence="8">
    <location>
        <position position="183"/>
    </location>
    <ligand>
        <name>L-tyrosine</name>
        <dbReference type="ChEBI" id="CHEBI:58315"/>
    </ligand>
</feature>
<dbReference type="InterPro" id="IPR002305">
    <property type="entry name" value="aa-tRNA-synth_Ic"/>
</dbReference>
<dbReference type="GO" id="GO:0006437">
    <property type="term" value="P:tyrosyl-tRNA aminoacylation"/>
    <property type="evidence" value="ECO:0007669"/>
    <property type="project" value="UniProtKB-UniRule"/>
</dbReference>
<dbReference type="EC" id="6.1.1.1" evidence="8"/>
<evidence type="ECO:0000256" key="4">
    <source>
        <dbReference type="ARBA" id="ARBA00022884"/>
    </source>
</evidence>
<dbReference type="InterPro" id="IPR024088">
    <property type="entry name" value="Tyr-tRNA-ligase_bac-type"/>
</dbReference>
<dbReference type="eggNOG" id="COG0162">
    <property type="taxonomic scope" value="Bacteria"/>
</dbReference>
<keyword evidence="12" id="KW-1185">Reference proteome</keyword>
<dbReference type="FunFam" id="1.10.240.10:FF:000001">
    <property type="entry name" value="Tyrosine--tRNA ligase"/>
    <property type="match status" value="1"/>
</dbReference>
<accession>V9TVI4</accession>
<keyword evidence="6 8" id="KW-0030">Aminoacyl-tRNA synthetase</keyword>
<dbReference type="PRINTS" id="PR01040">
    <property type="entry name" value="TRNASYNTHTYR"/>
</dbReference>
<dbReference type="Pfam" id="PF00579">
    <property type="entry name" value="tRNA-synt_1b"/>
    <property type="match status" value="1"/>
</dbReference>